<name>A0A2G8T2W7_9BURK</name>
<dbReference type="SUPFAM" id="SSF55874">
    <property type="entry name" value="ATPase domain of HSP90 chaperone/DNA topoisomerase II/histidine kinase"/>
    <property type="match status" value="1"/>
</dbReference>
<dbReference type="SUPFAM" id="SSF47384">
    <property type="entry name" value="Homodimeric domain of signal transducing histidine kinase"/>
    <property type="match status" value="1"/>
</dbReference>
<feature type="domain" description="HPt" evidence="14">
    <location>
        <begin position="829"/>
        <end position="926"/>
    </location>
</feature>
<evidence type="ECO:0000313" key="16">
    <source>
        <dbReference type="Proteomes" id="UP000228593"/>
    </source>
</evidence>
<evidence type="ECO:0000256" key="9">
    <source>
        <dbReference type="PROSITE-ProRule" id="PRU00110"/>
    </source>
</evidence>
<dbReference type="InterPro" id="IPR011622">
    <property type="entry name" value="7TMR_DISM_rcpt_extracell_dom2"/>
</dbReference>
<dbReference type="PROSITE" id="PS50894">
    <property type="entry name" value="HPT"/>
    <property type="match status" value="1"/>
</dbReference>
<sequence>MQVLFWPAHARSATSASVLVQARAIDLRPSARLFKDDGGPFPSSANGIAAWTATLTPAARIDPTGGAYWLVTGVRNDTPVEQWVFDPHNTLIDRVEAHLFGLEGGVQQVHTGFQASREYFLHYGKNVRLEPQRQYQLVMRFSSPYYIRAPVVALIPQTEYGTLVIRENLMIVASLAALAALAIVNSFIFSFTRDRATLYYTLYLVTSFLAWAMAFNVFADLFDWRHVELHFVPFFLLPVFSTLFYLNFLPLRQLAPWLASISRVNLVLPLLLLPSCFLALGWAPRLLTFVVMLWLVLALVCGIVAWKRGFQPARYFVFGFIAVTVPALLVLPANLGLIGALKSNAQVLTMVGGTIDALLLAFALADQIRLLRDKMEQNVDRRTQELRRANLALTIAKEHAEVVSRHRIDFLSAMSHDIRTPLAGVIGMLKLSLRDTAVRGRTEQYLRIGLRNGESLLDILNDILDFSKIDAGKLTLETTSFSLAGLVQDAACIMQGQADAKGLLLRVEPAPGLPQFVEGDPTRIRQILVNLLGNAIKFTEHGEVVLAASAGSTEGGATPISFVVSDTGPGIPSEVQARLFQKFEQADHSTTRRYGGTGLGLAICKELVGLMKGAISVDSTMGAGSRFAVTLPLAAGSAPRDLRETRVRARHSHQLRILCAEDVQTNQIIIGALLEAMGHQVHMVENGREVLDALTGADFDMVLMDGRMPLMDGEQATRAIRAAGPGGGQVRNPRIAIIALTANASAPDCARYLAAGMDGFLSKPVDEAKLYDVIQATIDALLIDGHVLRCAGAASSPAPALDNSALAHQFGVAQGAGEAARSAPLFGFSAAHRERIGQAFMLEAPRRLAQARSAIEAGDAAAAADALHALKGSAAYLDCARVHQLAGALEALADAGLLSQAHSGFGQLDVALGDVLAKTATRAAIL</sequence>
<keyword evidence="5" id="KW-0902">Two-component regulatory system</keyword>
<dbReference type="InterPro" id="IPR036890">
    <property type="entry name" value="HATPase_C_sf"/>
</dbReference>
<dbReference type="GO" id="GO:0005524">
    <property type="term" value="F:ATP binding"/>
    <property type="evidence" value="ECO:0007669"/>
    <property type="project" value="UniProtKB-KW"/>
</dbReference>
<keyword evidence="4" id="KW-0732">Signal</keyword>
<dbReference type="SMART" id="SM00388">
    <property type="entry name" value="HisKA"/>
    <property type="match status" value="1"/>
</dbReference>
<keyword evidence="11" id="KW-0812">Transmembrane</keyword>
<dbReference type="InterPro" id="IPR036641">
    <property type="entry name" value="HPT_dom_sf"/>
</dbReference>
<keyword evidence="16" id="KW-1185">Reference proteome</keyword>
<feature type="transmembrane region" description="Helical" evidence="11">
    <location>
        <begin position="286"/>
        <end position="306"/>
    </location>
</feature>
<dbReference type="InterPro" id="IPR004358">
    <property type="entry name" value="Sig_transdc_His_kin-like_C"/>
</dbReference>
<feature type="transmembrane region" description="Helical" evidence="11">
    <location>
        <begin position="231"/>
        <end position="249"/>
    </location>
</feature>
<dbReference type="EMBL" id="PDOB01000009">
    <property type="protein sequence ID" value="PIL40396.1"/>
    <property type="molecule type" value="Genomic_DNA"/>
</dbReference>
<dbReference type="SMART" id="SM00448">
    <property type="entry name" value="REC"/>
    <property type="match status" value="1"/>
</dbReference>
<feature type="modified residue" description="Phosphohistidine" evidence="9">
    <location>
        <position position="868"/>
    </location>
</feature>
<dbReference type="InterPro" id="IPR011006">
    <property type="entry name" value="CheY-like_superfamily"/>
</dbReference>
<dbReference type="Pfam" id="PF00512">
    <property type="entry name" value="HisKA"/>
    <property type="match status" value="1"/>
</dbReference>
<keyword evidence="11" id="KW-1133">Transmembrane helix</keyword>
<dbReference type="CDD" id="cd00082">
    <property type="entry name" value="HisKA"/>
    <property type="match status" value="1"/>
</dbReference>
<dbReference type="Pfam" id="PF02518">
    <property type="entry name" value="HATPase_c"/>
    <property type="match status" value="1"/>
</dbReference>
<dbReference type="InterPro" id="IPR003661">
    <property type="entry name" value="HisK_dim/P_dom"/>
</dbReference>
<protein>
    <recommendedName>
        <fullName evidence="8">Virulence sensor protein BvgS</fullName>
        <ecNumber evidence="2">2.7.13.3</ecNumber>
    </recommendedName>
</protein>
<dbReference type="FunFam" id="3.30.565.10:FF:000010">
    <property type="entry name" value="Sensor histidine kinase RcsC"/>
    <property type="match status" value="1"/>
</dbReference>
<dbReference type="Pfam" id="PF01627">
    <property type="entry name" value="Hpt"/>
    <property type="match status" value="1"/>
</dbReference>
<evidence type="ECO:0000259" key="14">
    <source>
        <dbReference type="PROSITE" id="PS50894"/>
    </source>
</evidence>
<dbReference type="GO" id="GO:0000155">
    <property type="term" value="F:phosphorelay sensor kinase activity"/>
    <property type="evidence" value="ECO:0007669"/>
    <property type="project" value="InterPro"/>
</dbReference>
<feature type="transmembrane region" description="Helical" evidence="11">
    <location>
        <begin position="315"/>
        <end position="341"/>
    </location>
</feature>
<evidence type="ECO:0000259" key="13">
    <source>
        <dbReference type="PROSITE" id="PS50110"/>
    </source>
</evidence>
<accession>A0A2G8T2W7</accession>
<gene>
    <name evidence="15" type="ORF">CR103_07870</name>
</gene>
<dbReference type="InterPro" id="IPR036097">
    <property type="entry name" value="HisK_dim/P_sf"/>
</dbReference>
<reference evidence="15 16" key="1">
    <citation type="submission" date="2017-10" db="EMBL/GenBank/DDBJ databases">
        <title>Massilia psychrophilum sp. nov., a novel purple-pigmented bacterium isolated from Tianshan glacier, Xinjiang Municipality, China.</title>
        <authorList>
            <person name="Wang H."/>
        </authorList>
    </citation>
    <scope>NUCLEOTIDE SEQUENCE [LARGE SCALE GENOMIC DNA]</scope>
    <source>
        <strain evidence="15 16">JCM 30813</strain>
    </source>
</reference>
<feature type="domain" description="Response regulatory" evidence="13">
    <location>
        <begin position="656"/>
        <end position="778"/>
    </location>
</feature>
<dbReference type="PROSITE" id="PS50109">
    <property type="entry name" value="HIS_KIN"/>
    <property type="match status" value="1"/>
</dbReference>
<dbReference type="CDD" id="cd16922">
    <property type="entry name" value="HATPase_EvgS-ArcB-TorS-like"/>
    <property type="match status" value="1"/>
</dbReference>
<evidence type="ECO:0000256" key="7">
    <source>
        <dbReference type="ARBA" id="ARBA00058004"/>
    </source>
</evidence>
<organism evidence="15 16">
    <name type="scientific">Massilia psychrophila</name>
    <dbReference type="NCBI Taxonomy" id="1603353"/>
    <lineage>
        <taxon>Bacteria</taxon>
        <taxon>Pseudomonadati</taxon>
        <taxon>Pseudomonadota</taxon>
        <taxon>Betaproteobacteria</taxon>
        <taxon>Burkholderiales</taxon>
        <taxon>Oxalobacteraceae</taxon>
        <taxon>Telluria group</taxon>
        <taxon>Massilia</taxon>
    </lineage>
</organism>
<dbReference type="PANTHER" id="PTHR45339">
    <property type="entry name" value="HYBRID SIGNAL TRANSDUCTION HISTIDINE KINASE J"/>
    <property type="match status" value="1"/>
</dbReference>
<dbReference type="PANTHER" id="PTHR45339:SF3">
    <property type="entry name" value="HISTIDINE KINASE"/>
    <property type="match status" value="1"/>
</dbReference>
<keyword evidence="15" id="KW-0418">Kinase</keyword>
<evidence type="ECO:0000256" key="2">
    <source>
        <dbReference type="ARBA" id="ARBA00012438"/>
    </source>
</evidence>
<feature type="modified residue" description="4-aspartylphosphate" evidence="10">
    <location>
        <position position="705"/>
    </location>
</feature>
<evidence type="ECO:0000256" key="6">
    <source>
        <dbReference type="ARBA" id="ARBA00023026"/>
    </source>
</evidence>
<dbReference type="Pfam" id="PF00072">
    <property type="entry name" value="Response_reg"/>
    <property type="match status" value="1"/>
</dbReference>
<dbReference type="SUPFAM" id="SSF47226">
    <property type="entry name" value="Histidine-containing phosphotransfer domain, HPT domain"/>
    <property type="match status" value="1"/>
</dbReference>
<evidence type="ECO:0000259" key="12">
    <source>
        <dbReference type="PROSITE" id="PS50109"/>
    </source>
</evidence>
<dbReference type="InterPro" id="IPR001789">
    <property type="entry name" value="Sig_transdc_resp-reg_receiver"/>
</dbReference>
<dbReference type="GO" id="GO:0005886">
    <property type="term" value="C:plasma membrane"/>
    <property type="evidence" value="ECO:0007669"/>
    <property type="project" value="UniProtKB-SubCell"/>
</dbReference>
<dbReference type="Gene3D" id="3.30.565.10">
    <property type="entry name" value="Histidine kinase-like ATPase, C-terminal domain"/>
    <property type="match status" value="1"/>
</dbReference>
<dbReference type="InterPro" id="IPR003594">
    <property type="entry name" value="HATPase_dom"/>
</dbReference>
<keyword evidence="11" id="KW-0472">Membrane</keyword>
<dbReference type="Proteomes" id="UP000228593">
    <property type="component" value="Unassembled WGS sequence"/>
</dbReference>
<evidence type="ECO:0000256" key="3">
    <source>
        <dbReference type="ARBA" id="ARBA00022553"/>
    </source>
</evidence>
<dbReference type="Gene3D" id="1.20.120.160">
    <property type="entry name" value="HPT domain"/>
    <property type="match status" value="1"/>
</dbReference>
<evidence type="ECO:0000256" key="1">
    <source>
        <dbReference type="ARBA" id="ARBA00000085"/>
    </source>
</evidence>
<dbReference type="OrthoDB" id="5477914at2"/>
<dbReference type="PROSITE" id="PS50110">
    <property type="entry name" value="RESPONSE_REGULATORY"/>
    <property type="match status" value="1"/>
</dbReference>
<dbReference type="CDD" id="cd17546">
    <property type="entry name" value="REC_hyHK_CKI1_RcsC-like"/>
    <property type="match status" value="1"/>
</dbReference>
<dbReference type="Gene3D" id="1.10.287.130">
    <property type="match status" value="1"/>
</dbReference>
<feature type="transmembrane region" description="Helical" evidence="11">
    <location>
        <begin position="261"/>
        <end position="280"/>
    </location>
</feature>
<dbReference type="AlphaFoldDB" id="A0A2G8T2W7"/>
<keyword evidence="15" id="KW-0808">Transferase</keyword>
<evidence type="ECO:0000256" key="5">
    <source>
        <dbReference type="ARBA" id="ARBA00023012"/>
    </source>
</evidence>
<evidence type="ECO:0000256" key="10">
    <source>
        <dbReference type="PROSITE-ProRule" id="PRU00169"/>
    </source>
</evidence>
<dbReference type="RefSeq" id="WP_099915502.1">
    <property type="nucleotide sequence ID" value="NZ_PDOB01000009.1"/>
</dbReference>
<feature type="transmembrane region" description="Helical" evidence="11">
    <location>
        <begin position="169"/>
        <end position="191"/>
    </location>
</feature>
<dbReference type="Pfam" id="PF07696">
    <property type="entry name" value="7TMR-DISMED2"/>
    <property type="match status" value="1"/>
</dbReference>
<feature type="transmembrane region" description="Helical" evidence="11">
    <location>
        <begin position="198"/>
        <end position="219"/>
    </location>
</feature>
<comment type="function">
    <text evidence="7">Member of the two-component regulatory system BvgS/BvgA. Phosphorylates BvgA via a four-step phosphorelay in response to environmental signals.</text>
</comment>
<dbReference type="PRINTS" id="PR00344">
    <property type="entry name" value="BCTRLSENSOR"/>
</dbReference>
<dbReference type="InterPro" id="IPR005467">
    <property type="entry name" value="His_kinase_dom"/>
</dbReference>
<dbReference type="SUPFAM" id="SSF52172">
    <property type="entry name" value="CheY-like"/>
    <property type="match status" value="1"/>
</dbReference>
<comment type="catalytic activity">
    <reaction evidence="1">
        <text>ATP + protein L-histidine = ADP + protein N-phospho-L-histidine.</text>
        <dbReference type="EC" id="2.7.13.3"/>
    </reaction>
</comment>
<dbReference type="SMART" id="SM00387">
    <property type="entry name" value="HATPase_c"/>
    <property type="match status" value="1"/>
</dbReference>
<evidence type="ECO:0000256" key="11">
    <source>
        <dbReference type="SAM" id="Phobius"/>
    </source>
</evidence>
<evidence type="ECO:0000256" key="4">
    <source>
        <dbReference type="ARBA" id="ARBA00022729"/>
    </source>
</evidence>
<keyword evidence="3 10" id="KW-0597">Phosphoprotein</keyword>
<evidence type="ECO:0000256" key="8">
    <source>
        <dbReference type="ARBA" id="ARBA00070152"/>
    </source>
</evidence>
<evidence type="ECO:0000313" key="15">
    <source>
        <dbReference type="EMBL" id="PIL40396.1"/>
    </source>
</evidence>
<dbReference type="Pfam" id="PF07695">
    <property type="entry name" value="7TMR-DISM_7TM"/>
    <property type="match status" value="1"/>
</dbReference>
<dbReference type="InterPro" id="IPR011623">
    <property type="entry name" value="7TMR_DISM_rcpt_extracell_dom1"/>
</dbReference>
<keyword evidence="6" id="KW-0843">Virulence</keyword>
<proteinExistence type="predicted"/>
<dbReference type="EC" id="2.7.13.3" evidence="2"/>
<dbReference type="Gene3D" id="3.40.50.2300">
    <property type="match status" value="1"/>
</dbReference>
<dbReference type="InterPro" id="IPR008207">
    <property type="entry name" value="Sig_transdc_His_kin_Hpt_dom"/>
</dbReference>
<feature type="domain" description="Histidine kinase" evidence="12">
    <location>
        <begin position="413"/>
        <end position="635"/>
    </location>
</feature>
<comment type="caution">
    <text evidence="15">The sequence shown here is derived from an EMBL/GenBank/DDBJ whole genome shotgun (WGS) entry which is preliminary data.</text>
</comment>